<proteinExistence type="predicted"/>
<organism evidence="2">
    <name type="scientific">Rhipicephalus zambeziensis</name>
    <dbReference type="NCBI Taxonomy" id="60191"/>
    <lineage>
        <taxon>Eukaryota</taxon>
        <taxon>Metazoa</taxon>
        <taxon>Ecdysozoa</taxon>
        <taxon>Arthropoda</taxon>
        <taxon>Chelicerata</taxon>
        <taxon>Arachnida</taxon>
        <taxon>Acari</taxon>
        <taxon>Parasitiformes</taxon>
        <taxon>Ixodida</taxon>
        <taxon>Ixodoidea</taxon>
        <taxon>Ixodidae</taxon>
        <taxon>Rhipicephalinae</taxon>
        <taxon>Rhipicephalus</taxon>
        <taxon>Rhipicephalus</taxon>
    </lineage>
</organism>
<evidence type="ECO:0000256" key="1">
    <source>
        <dbReference type="SAM" id="SignalP"/>
    </source>
</evidence>
<dbReference type="Gene3D" id="2.10.80.10">
    <property type="entry name" value="Lipase, subunit A"/>
    <property type="match status" value="1"/>
</dbReference>
<feature type="signal peptide" evidence="1">
    <location>
        <begin position="1"/>
        <end position="20"/>
    </location>
</feature>
<sequence length="116" mass="13105">MLSSRTTEVLLIYFIIVNMAFESNSLSSPEDLCWSDPRPGRARWAAVQLFTKRRGEYCKNSDECQKHLCCIYLNSTCQPKARLGEDCSDDQVKSGCYTPRCPCDSGQGFCENNICV</sequence>
<accession>A0A224YD67</accession>
<feature type="chain" id="PRO_5013234224" evidence="1">
    <location>
        <begin position="21"/>
        <end position="116"/>
    </location>
</feature>
<keyword evidence="1" id="KW-0732">Signal</keyword>
<dbReference type="EMBL" id="GFPF01003729">
    <property type="protein sequence ID" value="MAA14875.1"/>
    <property type="molecule type" value="Transcribed_RNA"/>
</dbReference>
<protein>
    <submittedName>
        <fullName evidence="2">Ixodegrin B</fullName>
    </submittedName>
</protein>
<dbReference type="AlphaFoldDB" id="A0A224YD67"/>
<evidence type="ECO:0000313" key="2">
    <source>
        <dbReference type="EMBL" id="MAA14875.1"/>
    </source>
</evidence>
<name>A0A224YD67_9ACAR</name>
<reference evidence="2" key="1">
    <citation type="journal article" date="2017" name="Parasit. Vectors">
        <title>Sialotranscriptomics of Rhipicephalus zambeziensis reveals intricate expression profiles of secretory proteins and suggests tight temporal transcriptional regulation during blood-feeding.</title>
        <authorList>
            <person name="de Castro M.H."/>
            <person name="de Klerk D."/>
            <person name="Pienaar R."/>
            <person name="Rees D.J.G."/>
            <person name="Mans B.J."/>
        </authorList>
    </citation>
    <scope>NUCLEOTIDE SEQUENCE</scope>
    <source>
        <tissue evidence="2">Salivary glands</tissue>
    </source>
</reference>